<organism evidence="2 3">
    <name type="scientific">Stagnihabitans tardus</name>
    <dbReference type="NCBI Taxonomy" id="2699202"/>
    <lineage>
        <taxon>Bacteria</taxon>
        <taxon>Pseudomonadati</taxon>
        <taxon>Pseudomonadota</taxon>
        <taxon>Alphaproteobacteria</taxon>
        <taxon>Rhodobacterales</taxon>
        <taxon>Paracoccaceae</taxon>
        <taxon>Stagnihabitans</taxon>
    </lineage>
</organism>
<dbReference type="EMBL" id="JAABNR010000006">
    <property type="protein sequence ID" value="NBZ87457.1"/>
    <property type="molecule type" value="Genomic_DNA"/>
</dbReference>
<evidence type="ECO:0000313" key="2">
    <source>
        <dbReference type="EMBL" id="NBZ87457.1"/>
    </source>
</evidence>
<dbReference type="AlphaFoldDB" id="A0AAE5BUQ1"/>
<evidence type="ECO:0000313" key="3">
    <source>
        <dbReference type="Proteomes" id="UP001193501"/>
    </source>
</evidence>
<keyword evidence="3" id="KW-1185">Reference proteome</keyword>
<name>A0AAE5BUQ1_9RHOB</name>
<reference evidence="2" key="1">
    <citation type="submission" date="2020-01" db="EMBL/GenBank/DDBJ databases">
        <authorList>
            <person name="Chen W.-M."/>
        </authorList>
    </citation>
    <scope>NUCLEOTIDE SEQUENCE</scope>
    <source>
        <strain evidence="2">CYK-10</strain>
    </source>
</reference>
<accession>A0AAE5BUQ1</accession>
<feature type="transmembrane region" description="Helical" evidence="1">
    <location>
        <begin position="91"/>
        <end position="119"/>
    </location>
</feature>
<keyword evidence="1" id="KW-0472">Membrane</keyword>
<comment type="caution">
    <text evidence="2">The sequence shown here is derived from an EMBL/GenBank/DDBJ whole genome shotgun (WGS) entry which is preliminary data.</text>
</comment>
<gene>
    <name evidence="2" type="ORF">GV832_07685</name>
</gene>
<dbReference type="Proteomes" id="UP001193501">
    <property type="component" value="Unassembled WGS sequence"/>
</dbReference>
<keyword evidence="1" id="KW-1133">Transmembrane helix</keyword>
<sequence>MMGCIQGHRFLQIAAPVLGRDPVGGKRKIFGENYLLGRGDWAARSMKSPRSLQKKTKYNGLWQTGKGDFQMGAAMLMGLGLALAFKGGRLWLVLGGTVAILGLALMALDFMVGAVSAGLI</sequence>
<dbReference type="RefSeq" id="WP_168774273.1">
    <property type="nucleotide sequence ID" value="NZ_JAABNR010000006.1"/>
</dbReference>
<protein>
    <submittedName>
        <fullName evidence="2">Uncharacterized protein</fullName>
    </submittedName>
</protein>
<evidence type="ECO:0000256" key="1">
    <source>
        <dbReference type="SAM" id="Phobius"/>
    </source>
</evidence>
<proteinExistence type="predicted"/>
<keyword evidence="1" id="KW-0812">Transmembrane</keyword>